<dbReference type="STRING" id="135651.G0NW06"/>
<dbReference type="InParanoid" id="G0NW06"/>
<name>G0NW06_CAEBE</name>
<organism evidence="3">
    <name type="scientific">Caenorhabditis brenneri</name>
    <name type="common">Nematode worm</name>
    <dbReference type="NCBI Taxonomy" id="135651"/>
    <lineage>
        <taxon>Eukaryota</taxon>
        <taxon>Metazoa</taxon>
        <taxon>Ecdysozoa</taxon>
        <taxon>Nematoda</taxon>
        <taxon>Chromadorea</taxon>
        <taxon>Rhabditida</taxon>
        <taxon>Rhabditina</taxon>
        <taxon>Rhabditomorpha</taxon>
        <taxon>Rhabditoidea</taxon>
        <taxon>Rhabditidae</taxon>
        <taxon>Peloderinae</taxon>
        <taxon>Caenorhabditis</taxon>
    </lineage>
</organism>
<proteinExistence type="predicted"/>
<gene>
    <name evidence="2" type="ORF">CAEBREN_28410</name>
</gene>
<dbReference type="HOGENOM" id="CLU_2778108_0_0_1"/>
<evidence type="ECO:0000313" key="3">
    <source>
        <dbReference type="Proteomes" id="UP000008068"/>
    </source>
</evidence>
<feature type="compositionally biased region" description="Polar residues" evidence="1">
    <location>
        <begin position="25"/>
        <end position="45"/>
    </location>
</feature>
<sequence>MTEVGGVYVPPAIAPLFSMPQSTIDDIQNTTSPTSIRSQPFSYSKPTPGGPKLHHRIKCPRTIFDATQN</sequence>
<keyword evidence="3" id="KW-1185">Reference proteome</keyword>
<feature type="region of interest" description="Disordered" evidence="1">
    <location>
        <begin position="25"/>
        <end position="55"/>
    </location>
</feature>
<accession>G0NW06</accession>
<dbReference type="EMBL" id="GL379960">
    <property type="protein sequence ID" value="EGT38605.1"/>
    <property type="molecule type" value="Genomic_DNA"/>
</dbReference>
<dbReference type="OrthoDB" id="5919374at2759"/>
<protein>
    <submittedName>
        <fullName evidence="2">Uncharacterized protein</fullName>
    </submittedName>
</protein>
<dbReference type="AlphaFoldDB" id="G0NW06"/>
<evidence type="ECO:0000313" key="2">
    <source>
        <dbReference type="EMBL" id="EGT38605.1"/>
    </source>
</evidence>
<dbReference type="Proteomes" id="UP000008068">
    <property type="component" value="Unassembled WGS sequence"/>
</dbReference>
<evidence type="ECO:0000256" key="1">
    <source>
        <dbReference type="SAM" id="MobiDB-lite"/>
    </source>
</evidence>
<reference evidence="3" key="1">
    <citation type="submission" date="2011-07" db="EMBL/GenBank/DDBJ databases">
        <authorList>
            <consortium name="Caenorhabditis brenneri Sequencing and Analysis Consortium"/>
            <person name="Wilson R.K."/>
        </authorList>
    </citation>
    <scope>NUCLEOTIDE SEQUENCE [LARGE SCALE GENOMIC DNA]</scope>
    <source>
        <strain evidence="3">PB2801</strain>
    </source>
</reference>